<sequence>MTIKTSKAQLNAIKKNTNKALEDVRVLLGQYDTEAYEALQKIKAHHNGNRAGAIKQAIIEYAKRLEQEA</sequence>
<dbReference type="Proteomes" id="UP000254133">
    <property type="component" value="Unassembled WGS sequence"/>
</dbReference>
<protein>
    <submittedName>
        <fullName evidence="1">Uncharacterized protein</fullName>
    </submittedName>
</protein>
<gene>
    <name evidence="1" type="ORF">NCTC9426_01920</name>
</gene>
<evidence type="ECO:0000313" key="1">
    <source>
        <dbReference type="EMBL" id="STY93201.1"/>
    </source>
</evidence>
<dbReference type="RefSeq" id="WP_115369604.1">
    <property type="nucleotide sequence ID" value="NZ_UGPZ01000003.1"/>
</dbReference>
<accession>A0A378PXB2</accession>
<dbReference type="AlphaFoldDB" id="A0A378PXB2"/>
<reference evidence="1 2" key="1">
    <citation type="submission" date="2018-06" db="EMBL/GenBank/DDBJ databases">
        <authorList>
            <consortium name="Pathogen Informatics"/>
            <person name="Doyle S."/>
        </authorList>
    </citation>
    <scope>NUCLEOTIDE SEQUENCE [LARGE SCALE GENOMIC DNA]</scope>
    <source>
        <strain evidence="1 2">NCTC9426</strain>
    </source>
</reference>
<dbReference type="EMBL" id="UGPZ01000003">
    <property type="protein sequence ID" value="STY93201.1"/>
    <property type="molecule type" value="Genomic_DNA"/>
</dbReference>
<evidence type="ECO:0000313" key="2">
    <source>
        <dbReference type="Proteomes" id="UP000254133"/>
    </source>
</evidence>
<proteinExistence type="predicted"/>
<name>A0A378PXB2_MORBO</name>
<organism evidence="1 2">
    <name type="scientific">Moraxella bovis</name>
    <dbReference type="NCBI Taxonomy" id="476"/>
    <lineage>
        <taxon>Bacteria</taxon>
        <taxon>Pseudomonadati</taxon>
        <taxon>Pseudomonadota</taxon>
        <taxon>Gammaproteobacteria</taxon>
        <taxon>Moraxellales</taxon>
        <taxon>Moraxellaceae</taxon>
        <taxon>Moraxella</taxon>
    </lineage>
</organism>